<feature type="compositionally biased region" description="Low complexity" evidence="2">
    <location>
        <begin position="117"/>
        <end position="132"/>
    </location>
</feature>
<dbReference type="EMBL" id="NUVX01000075">
    <property type="protein sequence ID" value="PFJ30210.1"/>
    <property type="molecule type" value="Genomic_DNA"/>
</dbReference>
<protein>
    <submittedName>
        <fullName evidence="3">Uncharacterized protein</fullName>
    </submittedName>
</protein>
<proteinExistence type="predicted"/>
<comment type="caution">
    <text evidence="3">The sequence shown here is derived from an EMBL/GenBank/DDBJ whole genome shotgun (WGS) entry which is preliminary data.</text>
</comment>
<keyword evidence="1" id="KW-0175">Coiled coil</keyword>
<dbReference type="AlphaFoldDB" id="A0A9X6ZQB5"/>
<dbReference type="RefSeq" id="WP_098517536.1">
    <property type="nucleotide sequence ID" value="NZ_NUVX01000075.1"/>
</dbReference>
<name>A0A9X6ZQB5_BACTU</name>
<evidence type="ECO:0000256" key="1">
    <source>
        <dbReference type="SAM" id="Coils"/>
    </source>
</evidence>
<organism evidence="3 4">
    <name type="scientific">Bacillus thuringiensis</name>
    <dbReference type="NCBI Taxonomy" id="1428"/>
    <lineage>
        <taxon>Bacteria</taxon>
        <taxon>Bacillati</taxon>
        <taxon>Bacillota</taxon>
        <taxon>Bacilli</taxon>
        <taxon>Bacillales</taxon>
        <taxon>Bacillaceae</taxon>
        <taxon>Bacillus</taxon>
        <taxon>Bacillus cereus group</taxon>
    </lineage>
</organism>
<reference evidence="3 4" key="1">
    <citation type="submission" date="2017-09" db="EMBL/GenBank/DDBJ databases">
        <title>Large-scale bioinformatics analysis of Bacillus genomes uncovers conserved roles of natural products in bacterial physiology.</title>
        <authorList>
            <consortium name="Agbiome Team Llc"/>
            <person name="Bleich R.M."/>
            <person name="Grubbs K.J."/>
            <person name="Santa Maria K.C."/>
            <person name="Allen S.E."/>
            <person name="Farag S."/>
            <person name="Shank E.A."/>
            <person name="Bowers A."/>
        </authorList>
    </citation>
    <scope>NUCLEOTIDE SEQUENCE [LARGE SCALE GENOMIC DNA]</scope>
    <source>
        <strain evidence="3 4">AFS085496</strain>
    </source>
</reference>
<accession>A0A9X6ZQB5</accession>
<feature type="compositionally biased region" description="Low complexity" evidence="2">
    <location>
        <begin position="151"/>
        <end position="168"/>
    </location>
</feature>
<feature type="coiled-coil region" evidence="1">
    <location>
        <begin position="43"/>
        <end position="87"/>
    </location>
</feature>
<sequence length="271" mass="29832">MKKTINLLPPSVIHERKMKKAKQSVAYIVLACAGSTGGMYQYEKNLSQQITDYESQINSYQAQQNKIEELNKKIESTIEQKKSISSSSFPYHRFMFAITTNAPDDLRVLSVQSVSPNQLNANNNNEQNPAQPGVNTPNTDTQGTAQQNPAQPDATQPGTGQTPTDPNQPAAPVDPNAANLGSPVPGGDNTAVPPVGNNPVIKNEPQEESPFNFGTSEIYVRGYSIYPNSIATLANKLKQEKYIADVTVTKIRDYYTGLENFKLFEMKITYQ</sequence>
<evidence type="ECO:0000313" key="3">
    <source>
        <dbReference type="EMBL" id="PFJ30210.1"/>
    </source>
</evidence>
<evidence type="ECO:0000256" key="2">
    <source>
        <dbReference type="SAM" id="MobiDB-lite"/>
    </source>
</evidence>
<evidence type="ECO:0000313" key="4">
    <source>
        <dbReference type="Proteomes" id="UP000224003"/>
    </source>
</evidence>
<gene>
    <name evidence="3" type="ORF">COJ15_30860</name>
</gene>
<feature type="compositionally biased region" description="Polar residues" evidence="2">
    <location>
        <begin position="133"/>
        <end position="150"/>
    </location>
</feature>
<feature type="region of interest" description="Disordered" evidence="2">
    <location>
        <begin position="117"/>
        <end position="212"/>
    </location>
</feature>
<dbReference type="Proteomes" id="UP000224003">
    <property type="component" value="Unassembled WGS sequence"/>
</dbReference>